<dbReference type="Pfam" id="PF11276">
    <property type="entry name" value="DUF3078"/>
    <property type="match status" value="1"/>
</dbReference>
<evidence type="ECO:0000313" key="1">
    <source>
        <dbReference type="EMBL" id="BBE19471.1"/>
    </source>
</evidence>
<dbReference type="EMBL" id="AP018694">
    <property type="protein sequence ID" value="BBE19471.1"/>
    <property type="molecule type" value="Genomic_DNA"/>
</dbReference>
<evidence type="ECO:0008006" key="3">
    <source>
        <dbReference type="Google" id="ProtNLM"/>
    </source>
</evidence>
<protein>
    <recommendedName>
        <fullName evidence="3">DUF3078 domain-containing protein</fullName>
    </recommendedName>
</protein>
<name>A0A5K7SCZ0_9BACT</name>
<gene>
    <name evidence="1" type="ORF">AQPE_3656</name>
</gene>
<dbReference type="KEGG" id="anf:AQPE_3656"/>
<organism evidence="1 2">
    <name type="scientific">Aquipluma nitroreducens</name>
    <dbReference type="NCBI Taxonomy" id="2010828"/>
    <lineage>
        <taxon>Bacteria</taxon>
        <taxon>Pseudomonadati</taxon>
        <taxon>Bacteroidota</taxon>
        <taxon>Bacteroidia</taxon>
        <taxon>Marinilabiliales</taxon>
        <taxon>Prolixibacteraceae</taxon>
        <taxon>Aquipluma</taxon>
    </lineage>
</organism>
<keyword evidence="2" id="KW-1185">Reference proteome</keyword>
<accession>A0A5K7SCZ0</accession>
<evidence type="ECO:0000313" key="2">
    <source>
        <dbReference type="Proteomes" id="UP001193389"/>
    </source>
</evidence>
<dbReference type="Proteomes" id="UP001193389">
    <property type="component" value="Chromosome"/>
</dbReference>
<reference evidence="1" key="1">
    <citation type="journal article" date="2020" name="Int. J. Syst. Evol. Microbiol.">
        <title>Aquipluma nitroreducens gen. nov. sp. nov., a novel facultatively anaerobic bacterium isolated from a freshwater lake.</title>
        <authorList>
            <person name="Watanabe M."/>
            <person name="Kojima H."/>
            <person name="Fukui M."/>
        </authorList>
    </citation>
    <scope>NUCLEOTIDE SEQUENCE</scope>
    <source>
        <strain evidence="1">MeG22</strain>
    </source>
</reference>
<dbReference type="AlphaFoldDB" id="A0A5K7SCZ0"/>
<dbReference type="RefSeq" id="WP_318347712.1">
    <property type="nucleotide sequence ID" value="NZ_AP018694.1"/>
</dbReference>
<sequence length="488" mass="56932">MLNIFAIQDSLGKAPNNFEKIKNRQNARSSILEAARQRFNSRLEKMNLDSAITAYRKYAVRVFSDSLQNQLSDSLKLRNQQILTTYNDSIVRAVNDSICLYVQTLQRYAQNDSVSLYIQSLTGKPSQLWLRNNQRSISRMYIKNIQNDSIGVQLMNLDKQTIGIAIEDNITFNRIEHKQHRDYVFQKYTPDQKLTKIPKKYNVVAPWDLGGNGNLGFTQLYLSNWKAGGRSSFSFLTVLKGYANYSNDSKLKWENSVEFRNGWIRQGGDINQTQKNDDKLELISRLGVNAFKDWYYSTEIDYKTQFFKGYNYPNDSVPISSFMSPATTFIKLGFDYKPNKNFSLFLSPITAKNVFVRDTALIDQTKFGVSAHSRSFWEPGLNIDLRYKIDITPRISYETKYKMFLNYQQPFKKIDVNWENTIVAQLTNRISMTFMLYMLYDSNVTFPTGRFEANGTEIYKPKWQTKELSTIGFSYKINKHVYQRKKIH</sequence>
<proteinExistence type="predicted"/>
<dbReference type="InterPro" id="IPR021428">
    <property type="entry name" value="DUF3078"/>
</dbReference>